<keyword evidence="2" id="KW-1185">Reference proteome</keyword>
<gene>
    <name evidence="1" type="ORF">V8G54_032067</name>
</gene>
<proteinExistence type="predicted"/>
<evidence type="ECO:0000313" key="1">
    <source>
        <dbReference type="EMBL" id="WVY92979.1"/>
    </source>
</evidence>
<accession>A0AAQ3MKF9</accession>
<evidence type="ECO:0000313" key="2">
    <source>
        <dbReference type="Proteomes" id="UP001374535"/>
    </source>
</evidence>
<dbReference type="EMBL" id="CP144691">
    <property type="protein sequence ID" value="WVY92979.1"/>
    <property type="molecule type" value="Genomic_DNA"/>
</dbReference>
<protein>
    <submittedName>
        <fullName evidence="1">Uncharacterized protein</fullName>
    </submittedName>
</protein>
<name>A0AAQ3MKF9_VIGMU</name>
<organism evidence="1 2">
    <name type="scientific">Vigna mungo</name>
    <name type="common">Black gram</name>
    <name type="synonym">Phaseolus mungo</name>
    <dbReference type="NCBI Taxonomy" id="3915"/>
    <lineage>
        <taxon>Eukaryota</taxon>
        <taxon>Viridiplantae</taxon>
        <taxon>Streptophyta</taxon>
        <taxon>Embryophyta</taxon>
        <taxon>Tracheophyta</taxon>
        <taxon>Spermatophyta</taxon>
        <taxon>Magnoliopsida</taxon>
        <taxon>eudicotyledons</taxon>
        <taxon>Gunneridae</taxon>
        <taxon>Pentapetalae</taxon>
        <taxon>rosids</taxon>
        <taxon>fabids</taxon>
        <taxon>Fabales</taxon>
        <taxon>Fabaceae</taxon>
        <taxon>Papilionoideae</taxon>
        <taxon>50 kb inversion clade</taxon>
        <taxon>NPAAA clade</taxon>
        <taxon>indigoferoid/millettioid clade</taxon>
        <taxon>Phaseoleae</taxon>
        <taxon>Vigna</taxon>
    </lineage>
</organism>
<dbReference type="Proteomes" id="UP001374535">
    <property type="component" value="Chromosome 10"/>
</dbReference>
<dbReference type="AlphaFoldDB" id="A0AAQ3MKF9"/>
<sequence length="197" mass="21822">MENTISQCPFASFRENAWKVGGFCEEDKTREGEGEGDGGAASPVMREKNPKFTVSEGVTNHFKVQGVMLVGSASIDEKDNTDDIKAGVTNHFEVQGVMLVGMMKCRRRRLDRVATTPAVSRITDATLTHGLRGGDWVRHKWFGCTTEGECVFLSREGEGAKWWWSAPRVVAFSATPWTAVWWLRPQRPCGAPPVGFV</sequence>
<reference evidence="1 2" key="1">
    <citation type="journal article" date="2023" name="Life. Sci Alliance">
        <title>Evolutionary insights into 3D genome organization and epigenetic landscape of Vigna mungo.</title>
        <authorList>
            <person name="Junaid A."/>
            <person name="Singh B."/>
            <person name="Bhatia S."/>
        </authorList>
    </citation>
    <scope>NUCLEOTIDE SEQUENCE [LARGE SCALE GENOMIC DNA]</scope>
    <source>
        <strain evidence="1">Urdbean</strain>
    </source>
</reference>